<organism evidence="2 3">
    <name type="scientific">Brevibacterium sediminis</name>
    <dbReference type="NCBI Taxonomy" id="1857024"/>
    <lineage>
        <taxon>Bacteria</taxon>
        <taxon>Bacillati</taxon>
        <taxon>Actinomycetota</taxon>
        <taxon>Actinomycetes</taxon>
        <taxon>Micrococcales</taxon>
        <taxon>Brevibacteriaceae</taxon>
        <taxon>Brevibacterium</taxon>
    </lineage>
</organism>
<dbReference type="Proteomes" id="UP000632322">
    <property type="component" value="Unassembled WGS sequence"/>
</dbReference>
<proteinExistence type="predicted"/>
<feature type="region of interest" description="Disordered" evidence="1">
    <location>
        <begin position="127"/>
        <end position="151"/>
    </location>
</feature>
<evidence type="ECO:0000256" key="1">
    <source>
        <dbReference type="SAM" id="MobiDB-lite"/>
    </source>
</evidence>
<evidence type="ECO:0000313" key="2">
    <source>
        <dbReference type="EMBL" id="GGC36387.1"/>
    </source>
</evidence>
<feature type="compositionally biased region" description="Low complexity" evidence="1">
    <location>
        <begin position="57"/>
        <end position="73"/>
    </location>
</feature>
<feature type="region of interest" description="Disordered" evidence="1">
    <location>
        <begin position="57"/>
        <end position="97"/>
    </location>
</feature>
<keyword evidence="3" id="KW-1185">Reference proteome</keyword>
<comment type="caution">
    <text evidence="2">The sequence shown here is derived from an EMBL/GenBank/DDBJ whole genome shotgun (WGS) entry which is preliminary data.</text>
</comment>
<dbReference type="EMBL" id="BMJG01000005">
    <property type="protein sequence ID" value="GGC36387.1"/>
    <property type="molecule type" value="Genomic_DNA"/>
</dbReference>
<gene>
    <name evidence="2" type="ORF">GCM10010974_18460</name>
</gene>
<accession>A0ABQ1M885</accession>
<evidence type="ECO:0000313" key="3">
    <source>
        <dbReference type="Proteomes" id="UP000632322"/>
    </source>
</evidence>
<name>A0ABQ1M885_9MICO</name>
<reference evidence="3" key="1">
    <citation type="journal article" date="2019" name="Int. J. Syst. Evol. Microbiol.">
        <title>The Global Catalogue of Microorganisms (GCM) 10K type strain sequencing project: providing services to taxonomists for standard genome sequencing and annotation.</title>
        <authorList>
            <consortium name="The Broad Institute Genomics Platform"/>
            <consortium name="The Broad Institute Genome Sequencing Center for Infectious Disease"/>
            <person name="Wu L."/>
            <person name="Ma J."/>
        </authorList>
    </citation>
    <scope>NUCLEOTIDE SEQUENCE [LARGE SCALE GENOMIC DNA]</scope>
    <source>
        <strain evidence="3">CGMCC 1.15472</strain>
    </source>
</reference>
<sequence>MDTVVIARVMMSDRASGAIVAHTMKAMTAMTEHMKTVPTRLERGAATDAICVVPGAASDSVPASGPVPAAGPAPGAGGGSSDPPEEVDAVERSEPPAVLLAGSGEGEFSIVIVVSALVAASAAGMSDRRVGRDRQITQQAPRTGSFVGPCD</sequence>
<protein>
    <submittedName>
        <fullName evidence="2">Uncharacterized protein</fullName>
    </submittedName>
</protein>